<evidence type="ECO:0000313" key="4">
    <source>
        <dbReference type="Proteomes" id="UP001209701"/>
    </source>
</evidence>
<organism evidence="3 4">
    <name type="scientific">Roseateles oligotrophus</name>
    <dbReference type="NCBI Taxonomy" id="1769250"/>
    <lineage>
        <taxon>Bacteria</taxon>
        <taxon>Pseudomonadati</taxon>
        <taxon>Pseudomonadota</taxon>
        <taxon>Betaproteobacteria</taxon>
        <taxon>Burkholderiales</taxon>
        <taxon>Sphaerotilaceae</taxon>
        <taxon>Roseateles</taxon>
    </lineage>
</organism>
<proteinExistence type="predicted"/>
<dbReference type="EMBL" id="JAJIRN010000003">
    <property type="protein sequence ID" value="MCV2367830.1"/>
    <property type="molecule type" value="Genomic_DNA"/>
</dbReference>
<dbReference type="Pfam" id="PF07589">
    <property type="entry name" value="PEP-CTERM"/>
    <property type="match status" value="1"/>
</dbReference>
<reference evidence="3 4" key="1">
    <citation type="submission" date="2021-11" db="EMBL/GenBank/DDBJ databases">
        <authorList>
            <person name="Liang Q."/>
            <person name="Mou H."/>
            <person name="Liu Z."/>
        </authorList>
    </citation>
    <scope>NUCLEOTIDE SEQUENCE [LARGE SCALE GENOMIC DNA]</scope>
    <source>
        <strain evidence="3 4">CHU3</strain>
    </source>
</reference>
<sequence>MTQLSKQSLLPAYQESIMNTKLSIALLALTGFALPAQAAPAAAPVPACSFSDLTGVTVTACAGFVQGNLLQGGTGAAVSTEIAQQLGLLGLSNASSMSYIEKISSNGGNFPVNFGTLLIGDTVIGLHMGGGSDKFSSNVAGGATAFYRFDAGTQGVNIFTLNSYMSASSGVAVFQTASPVPEPETYAMLLAGLAAVAFVAKRRNAV</sequence>
<gene>
    <name evidence="3" type="ORF">LNV07_06945</name>
</gene>
<feature type="domain" description="Ice-binding protein C-terminal" evidence="2">
    <location>
        <begin position="179"/>
        <end position="203"/>
    </location>
</feature>
<keyword evidence="1" id="KW-0732">Signal</keyword>
<name>A0ABT2YCR7_9BURK</name>
<dbReference type="InterPro" id="IPR013424">
    <property type="entry name" value="Ice-binding_C"/>
</dbReference>
<evidence type="ECO:0000259" key="2">
    <source>
        <dbReference type="Pfam" id="PF07589"/>
    </source>
</evidence>
<evidence type="ECO:0000256" key="1">
    <source>
        <dbReference type="SAM" id="SignalP"/>
    </source>
</evidence>
<dbReference type="RefSeq" id="WP_263570455.1">
    <property type="nucleotide sequence ID" value="NZ_JAJIRN010000003.1"/>
</dbReference>
<dbReference type="NCBIfam" id="TIGR02595">
    <property type="entry name" value="PEP_CTERM"/>
    <property type="match status" value="1"/>
</dbReference>
<feature type="signal peptide" evidence="1">
    <location>
        <begin position="1"/>
        <end position="38"/>
    </location>
</feature>
<evidence type="ECO:0000313" key="3">
    <source>
        <dbReference type="EMBL" id="MCV2367830.1"/>
    </source>
</evidence>
<protein>
    <submittedName>
        <fullName evidence="3">PEP-CTERM sorting domain-containing protein</fullName>
    </submittedName>
</protein>
<keyword evidence="4" id="KW-1185">Reference proteome</keyword>
<accession>A0ABT2YCR7</accession>
<comment type="caution">
    <text evidence="3">The sequence shown here is derived from an EMBL/GenBank/DDBJ whole genome shotgun (WGS) entry which is preliminary data.</text>
</comment>
<feature type="chain" id="PRO_5045092279" evidence="1">
    <location>
        <begin position="39"/>
        <end position="206"/>
    </location>
</feature>
<dbReference type="Proteomes" id="UP001209701">
    <property type="component" value="Unassembled WGS sequence"/>
</dbReference>